<evidence type="ECO:0000313" key="2">
    <source>
        <dbReference type="EMBL" id="MEQ2282198.1"/>
    </source>
</evidence>
<comment type="caution">
    <text evidence="2">The sequence shown here is derived from an EMBL/GenBank/DDBJ whole genome shotgun (WGS) entry which is preliminary data.</text>
</comment>
<feature type="compositionally biased region" description="Low complexity" evidence="1">
    <location>
        <begin position="89"/>
        <end position="105"/>
    </location>
</feature>
<evidence type="ECO:0000256" key="1">
    <source>
        <dbReference type="SAM" id="MobiDB-lite"/>
    </source>
</evidence>
<keyword evidence="3" id="KW-1185">Reference proteome</keyword>
<proteinExistence type="predicted"/>
<dbReference type="EMBL" id="JAHRIP010006749">
    <property type="protein sequence ID" value="MEQ2282198.1"/>
    <property type="molecule type" value="Genomic_DNA"/>
</dbReference>
<feature type="region of interest" description="Disordered" evidence="1">
    <location>
        <begin position="1"/>
        <end position="134"/>
    </location>
</feature>
<gene>
    <name evidence="2" type="ORF">AMECASPLE_038026</name>
</gene>
<protein>
    <submittedName>
        <fullName evidence="2">Uncharacterized protein</fullName>
    </submittedName>
</protein>
<dbReference type="Proteomes" id="UP001469553">
    <property type="component" value="Unassembled WGS sequence"/>
</dbReference>
<feature type="compositionally biased region" description="Polar residues" evidence="1">
    <location>
        <begin position="26"/>
        <end position="46"/>
    </location>
</feature>
<sequence>MYPTTQPLRPRSPAPLPSPPPEVATDPQQKGASQKRPSGQECSPTPNKGADPLAQRNQNTPHKGGHMTSTPSHPRTQGAEPTERPAPEAQHQTAATTRQAGQQNTSHSNTKATTKLHPTQNGWPTQMQAPGQDR</sequence>
<feature type="compositionally biased region" description="Polar residues" evidence="1">
    <location>
        <begin position="55"/>
        <end position="75"/>
    </location>
</feature>
<organism evidence="2 3">
    <name type="scientific">Ameca splendens</name>
    <dbReference type="NCBI Taxonomy" id="208324"/>
    <lineage>
        <taxon>Eukaryota</taxon>
        <taxon>Metazoa</taxon>
        <taxon>Chordata</taxon>
        <taxon>Craniata</taxon>
        <taxon>Vertebrata</taxon>
        <taxon>Euteleostomi</taxon>
        <taxon>Actinopterygii</taxon>
        <taxon>Neopterygii</taxon>
        <taxon>Teleostei</taxon>
        <taxon>Neoteleostei</taxon>
        <taxon>Acanthomorphata</taxon>
        <taxon>Ovalentaria</taxon>
        <taxon>Atherinomorphae</taxon>
        <taxon>Cyprinodontiformes</taxon>
        <taxon>Goodeidae</taxon>
        <taxon>Ameca</taxon>
    </lineage>
</organism>
<feature type="compositionally biased region" description="Pro residues" evidence="1">
    <location>
        <begin position="10"/>
        <end position="22"/>
    </location>
</feature>
<reference evidence="2 3" key="1">
    <citation type="submission" date="2021-06" db="EMBL/GenBank/DDBJ databases">
        <authorList>
            <person name="Palmer J.M."/>
        </authorList>
    </citation>
    <scope>NUCLEOTIDE SEQUENCE [LARGE SCALE GENOMIC DNA]</scope>
    <source>
        <strain evidence="2 3">AS_MEX2019</strain>
        <tissue evidence="2">Muscle</tissue>
    </source>
</reference>
<evidence type="ECO:0000313" key="3">
    <source>
        <dbReference type="Proteomes" id="UP001469553"/>
    </source>
</evidence>
<name>A0ABV0XLB4_9TELE</name>
<accession>A0ABV0XLB4</accession>
<feature type="compositionally biased region" description="Polar residues" evidence="1">
    <location>
        <begin position="106"/>
        <end position="134"/>
    </location>
</feature>